<organism evidence="2 3">
    <name type="scientific">Brassica carinata</name>
    <name type="common">Ethiopian mustard</name>
    <name type="synonym">Abyssinian cabbage</name>
    <dbReference type="NCBI Taxonomy" id="52824"/>
    <lineage>
        <taxon>Eukaryota</taxon>
        <taxon>Viridiplantae</taxon>
        <taxon>Streptophyta</taxon>
        <taxon>Embryophyta</taxon>
        <taxon>Tracheophyta</taxon>
        <taxon>Spermatophyta</taxon>
        <taxon>Magnoliopsida</taxon>
        <taxon>eudicotyledons</taxon>
        <taxon>Gunneridae</taxon>
        <taxon>Pentapetalae</taxon>
        <taxon>rosids</taxon>
        <taxon>malvids</taxon>
        <taxon>Brassicales</taxon>
        <taxon>Brassicaceae</taxon>
        <taxon>Brassiceae</taxon>
        <taxon>Brassica</taxon>
    </lineage>
</organism>
<dbReference type="PANTHER" id="PTHR47357:SF10">
    <property type="entry name" value="COP1-INTERACTIVE PROTEIN 1"/>
    <property type="match status" value="1"/>
</dbReference>
<dbReference type="Proteomes" id="UP000886595">
    <property type="component" value="Unassembled WGS sequence"/>
</dbReference>
<dbReference type="AlphaFoldDB" id="A0A8X7UUD7"/>
<feature type="region of interest" description="Disordered" evidence="1">
    <location>
        <begin position="1"/>
        <end position="38"/>
    </location>
</feature>
<feature type="region of interest" description="Disordered" evidence="1">
    <location>
        <begin position="162"/>
        <end position="182"/>
    </location>
</feature>
<dbReference type="PANTHER" id="PTHR47357">
    <property type="entry name" value="COP1-INTERACTIVE PROTEIN 1"/>
    <property type="match status" value="1"/>
</dbReference>
<reference evidence="2 3" key="1">
    <citation type="submission" date="2020-02" db="EMBL/GenBank/DDBJ databases">
        <authorList>
            <person name="Ma Q."/>
            <person name="Huang Y."/>
            <person name="Song X."/>
            <person name="Pei D."/>
        </authorList>
    </citation>
    <scope>NUCLEOTIDE SEQUENCE [LARGE SCALE GENOMIC DNA]</scope>
    <source>
        <strain evidence="2">Sxm20200214</strain>
        <tissue evidence="2">Leaf</tissue>
    </source>
</reference>
<protein>
    <submittedName>
        <fullName evidence="2">Uncharacterized protein</fullName>
    </submittedName>
</protein>
<name>A0A8X7UUD7_BRACI</name>
<evidence type="ECO:0000313" key="2">
    <source>
        <dbReference type="EMBL" id="KAG2288906.1"/>
    </source>
</evidence>
<comment type="caution">
    <text evidence="2">The sequence shown here is derived from an EMBL/GenBank/DDBJ whole genome shotgun (WGS) entry which is preliminary data.</text>
</comment>
<dbReference type="OrthoDB" id="2441647at2759"/>
<evidence type="ECO:0000313" key="3">
    <source>
        <dbReference type="Proteomes" id="UP000886595"/>
    </source>
</evidence>
<accession>A0A8X7UUD7</accession>
<sequence>MSESGQLKESHNEKDKELLGLRDIHETHQRESSTQLRDLETQLMSSEQRVSDLNESLKIAEEENKSMSTKISDTSGELERVHITLQELTVESSKLKEQLAEKEAKLLHLTEKESKSQVQIKELEATVGTLEKLLQEMVVARISELEKTMDDRGTDELSALTQKLEDKEKQSSSTTESLTAEIDGLRARLESISAQKEELEKLMESKGDEASMQIKLMDKTNKASADTLDREKQEKSDLSNQIIDFKKALVEQEAAYYTLGEEQKQINQLDSAIAGHEETMESLRNELETKGEEIETLMEKIKKEEAFRREEAKHLEEQALLEKSLTVTHETYRGFVFWSFRKKLDFRKTPG</sequence>
<proteinExistence type="predicted"/>
<dbReference type="GO" id="GO:0005856">
    <property type="term" value="C:cytoskeleton"/>
    <property type="evidence" value="ECO:0007669"/>
    <property type="project" value="TreeGrafter"/>
</dbReference>
<feature type="compositionally biased region" description="Basic and acidic residues" evidence="1">
    <location>
        <begin position="1"/>
        <end position="31"/>
    </location>
</feature>
<dbReference type="GO" id="GO:0005200">
    <property type="term" value="F:structural constituent of cytoskeleton"/>
    <property type="evidence" value="ECO:0007669"/>
    <property type="project" value="TreeGrafter"/>
</dbReference>
<dbReference type="EMBL" id="JAAMPC010000010">
    <property type="protein sequence ID" value="KAG2288906.1"/>
    <property type="molecule type" value="Genomic_DNA"/>
</dbReference>
<evidence type="ECO:0000256" key="1">
    <source>
        <dbReference type="SAM" id="MobiDB-lite"/>
    </source>
</evidence>
<gene>
    <name evidence="2" type="ORF">Bca52824_048510</name>
</gene>
<keyword evidence="3" id="KW-1185">Reference proteome</keyword>